<dbReference type="GeneID" id="20242410"/>
<dbReference type="RefSeq" id="XP_009049486.1">
    <property type="nucleotide sequence ID" value="XM_009051238.1"/>
</dbReference>
<dbReference type="EMBL" id="KB200890">
    <property type="protein sequence ID" value="ESO99838.1"/>
    <property type="molecule type" value="Genomic_DNA"/>
</dbReference>
<keyword evidence="2" id="KW-1185">Reference proteome</keyword>
<dbReference type="CTD" id="20242410"/>
<proteinExistence type="predicted"/>
<dbReference type="STRING" id="225164.V4A7D3"/>
<organism evidence="1 2">
    <name type="scientific">Lottia gigantea</name>
    <name type="common">Giant owl limpet</name>
    <dbReference type="NCBI Taxonomy" id="225164"/>
    <lineage>
        <taxon>Eukaryota</taxon>
        <taxon>Metazoa</taxon>
        <taxon>Spiralia</taxon>
        <taxon>Lophotrochozoa</taxon>
        <taxon>Mollusca</taxon>
        <taxon>Gastropoda</taxon>
        <taxon>Patellogastropoda</taxon>
        <taxon>Lottioidea</taxon>
        <taxon>Lottiidae</taxon>
        <taxon>Lottia</taxon>
    </lineage>
</organism>
<dbReference type="Proteomes" id="UP000030746">
    <property type="component" value="Unassembled WGS sequence"/>
</dbReference>
<dbReference type="HOGENOM" id="CLU_750707_0_0_1"/>
<reference evidence="1 2" key="1">
    <citation type="journal article" date="2013" name="Nature">
        <title>Insights into bilaterian evolution from three spiralian genomes.</title>
        <authorList>
            <person name="Simakov O."/>
            <person name="Marletaz F."/>
            <person name="Cho S.J."/>
            <person name="Edsinger-Gonzales E."/>
            <person name="Havlak P."/>
            <person name="Hellsten U."/>
            <person name="Kuo D.H."/>
            <person name="Larsson T."/>
            <person name="Lv J."/>
            <person name="Arendt D."/>
            <person name="Savage R."/>
            <person name="Osoegawa K."/>
            <person name="de Jong P."/>
            <person name="Grimwood J."/>
            <person name="Chapman J.A."/>
            <person name="Shapiro H."/>
            <person name="Aerts A."/>
            <person name="Otillar R.P."/>
            <person name="Terry A.Y."/>
            <person name="Boore J.L."/>
            <person name="Grigoriev I.V."/>
            <person name="Lindberg D.R."/>
            <person name="Seaver E.C."/>
            <person name="Weisblat D.A."/>
            <person name="Putnam N.H."/>
            <person name="Rokhsar D.S."/>
        </authorList>
    </citation>
    <scope>NUCLEOTIDE SEQUENCE [LARGE SCALE GENOMIC DNA]</scope>
</reference>
<sequence>MRTCVTDKASGGVMLVIKDYLREYTIRILDIAKYEEMIWIKINTKRLGLDNDIIVGCVYIPPVGSIFYENKDTNCSISLIESAICDIWSKYCNIDILIMGDMNGRTGTIPDVIQENDATHIPSLDACYTEHYQQVDVGQRNNKDTVINQFGKYIIDLCCDNELVILNGRKTSDMKGEFTYISANGASVIDYILSSPRLCLLISDFEVLKCDISKHLPISCKIRVNSSVYLKQNNVSLCSNFVYRWKTQKSDNFKTLVNSPELHNQIEVINKEVDIISAVKKLDELLREIGNKAGMYVKTKTRPSYINNKKWFDRETDKLKKSKNMLLNRFRETNNYTVLKDYLESKAMFKRECQVKKKKLSGIHIKRLM</sequence>
<dbReference type="OrthoDB" id="8052050at2759"/>
<protein>
    <recommendedName>
        <fullName evidence="3">Endonuclease/exonuclease/phosphatase domain-containing protein</fullName>
    </recommendedName>
</protein>
<dbReference type="AlphaFoldDB" id="V4A7D3"/>
<gene>
    <name evidence="1" type="ORF">LOTGIDRAFT_173496</name>
</gene>
<evidence type="ECO:0000313" key="2">
    <source>
        <dbReference type="Proteomes" id="UP000030746"/>
    </source>
</evidence>
<dbReference type="OMA" id="SWHERIF"/>
<evidence type="ECO:0008006" key="3">
    <source>
        <dbReference type="Google" id="ProtNLM"/>
    </source>
</evidence>
<dbReference type="InterPro" id="IPR036691">
    <property type="entry name" value="Endo/exonu/phosph_ase_sf"/>
</dbReference>
<dbReference type="Gene3D" id="3.60.10.10">
    <property type="entry name" value="Endonuclease/exonuclease/phosphatase"/>
    <property type="match status" value="1"/>
</dbReference>
<dbReference type="KEGG" id="lgi:LOTGIDRAFT_173496"/>
<accession>V4A7D3</accession>
<evidence type="ECO:0000313" key="1">
    <source>
        <dbReference type="EMBL" id="ESO99838.1"/>
    </source>
</evidence>
<name>V4A7D3_LOTGI</name>
<dbReference type="SUPFAM" id="SSF56219">
    <property type="entry name" value="DNase I-like"/>
    <property type="match status" value="1"/>
</dbReference>